<dbReference type="InterPro" id="IPR001789">
    <property type="entry name" value="Sig_transdc_resp-reg_receiver"/>
</dbReference>
<evidence type="ECO:0000259" key="3">
    <source>
        <dbReference type="PROSITE" id="PS50930"/>
    </source>
</evidence>
<dbReference type="GO" id="GO:0003677">
    <property type="term" value="F:DNA binding"/>
    <property type="evidence" value="ECO:0007669"/>
    <property type="project" value="UniProtKB-KW"/>
</dbReference>
<comment type="caution">
    <text evidence="4">The sequence shown here is derived from an EMBL/GenBank/DDBJ whole genome shotgun (WGS) entry which is preliminary data.</text>
</comment>
<reference evidence="4" key="1">
    <citation type="journal article" date="2014" name="Int. J. Syst. Evol. Microbiol.">
        <title>Complete genome sequence of Corynebacterium casei LMG S-19264T (=DSM 44701T), isolated from a smear-ripened cheese.</title>
        <authorList>
            <consortium name="US DOE Joint Genome Institute (JGI-PGF)"/>
            <person name="Walter F."/>
            <person name="Albersmeier A."/>
            <person name="Kalinowski J."/>
            <person name="Ruckert C."/>
        </authorList>
    </citation>
    <scope>NUCLEOTIDE SEQUENCE</scope>
    <source>
        <strain evidence="4">CGMCC 1.12195</strain>
    </source>
</reference>
<dbReference type="InterPro" id="IPR011006">
    <property type="entry name" value="CheY-like_superfamily"/>
</dbReference>
<evidence type="ECO:0000313" key="5">
    <source>
        <dbReference type="Proteomes" id="UP000660862"/>
    </source>
</evidence>
<dbReference type="SMART" id="SM00448">
    <property type="entry name" value="REC"/>
    <property type="match status" value="1"/>
</dbReference>
<sequence>MNKVVIIEDEPAAVNELKVLIGQEEDFELMGNTGTLDDALHLIDHIQPDLIFMDISLYDCNAFDILNGLQTMPKHIIFVTAYNQYAIRAIKYGALDYLLKPVDEQEFKEAIERFRNLNERASREQLSLAESTLQKKQAPQHIALPSLGEVRIIPLTDIRYCRGDGPYTHFFLANGKKETVSRPLKFYENMLPEDQFLRTHQSYIVNTAYIESLISHTTVVLDNGEEIPISSRRKRDILNRLIGK</sequence>
<feature type="domain" description="HTH LytTR-type" evidence="3">
    <location>
        <begin position="142"/>
        <end position="244"/>
    </location>
</feature>
<gene>
    <name evidence="4" type="ORF">GCM10007415_33900</name>
</gene>
<dbReference type="Proteomes" id="UP000660862">
    <property type="component" value="Unassembled WGS sequence"/>
</dbReference>
<dbReference type="PROSITE" id="PS50930">
    <property type="entry name" value="HTH_LYTTR"/>
    <property type="match status" value="1"/>
</dbReference>
<dbReference type="EMBL" id="BMER01000004">
    <property type="protein sequence ID" value="GGG95898.1"/>
    <property type="molecule type" value="Genomic_DNA"/>
</dbReference>
<dbReference type="RefSeq" id="WP_188507275.1">
    <property type="nucleotide sequence ID" value="NZ_BMER01000004.1"/>
</dbReference>
<dbReference type="SUPFAM" id="SSF52172">
    <property type="entry name" value="CheY-like"/>
    <property type="match status" value="1"/>
</dbReference>
<dbReference type="PANTHER" id="PTHR37299:SF1">
    <property type="entry name" value="STAGE 0 SPORULATION PROTEIN A HOMOLOG"/>
    <property type="match status" value="1"/>
</dbReference>
<dbReference type="PANTHER" id="PTHR37299">
    <property type="entry name" value="TRANSCRIPTIONAL REGULATOR-RELATED"/>
    <property type="match status" value="1"/>
</dbReference>
<organism evidence="4 5">
    <name type="scientific">Parapedobacter pyrenivorans</name>
    <dbReference type="NCBI Taxonomy" id="1305674"/>
    <lineage>
        <taxon>Bacteria</taxon>
        <taxon>Pseudomonadati</taxon>
        <taxon>Bacteroidota</taxon>
        <taxon>Sphingobacteriia</taxon>
        <taxon>Sphingobacteriales</taxon>
        <taxon>Sphingobacteriaceae</taxon>
        <taxon>Parapedobacter</taxon>
    </lineage>
</organism>
<dbReference type="GO" id="GO:0000156">
    <property type="term" value="F:phosphorelay response regulator activity"/>
    <property type="evidence" value="ECO:0007669"/>
    <property type="project" value="InterPro"/>
</dbReference>
<feature type="modified residue" description="4-aspartylphosphate" evidence="1">
    <location>
        <position position="54"/>
    </location>
</feature>
<dbReference type="Gene3D" id="3.40.50.2300">
    <property type="match status" value="1"/>
</dbReference>
<dbReference type="Pfam" id="PF04397">
    <property type="entry name" value="LytTR"/>
    <property type="match status" value="1"/>
</dbReference>
<protein>
    <submittedName>
        <fullName evidence="4">DNA-binding response regulator</fullName>
    </submittedName>
</protein>
<evidence type="ECO:0000259" key="2">
    <source>
        <dbReference type="PROSITE" id="PS50110"/>
    </source>
</evidence>
<keyword evidence="1" id="KW-0597">Phosphoprotein</keyword>
<dbReference type="SMART" id="SM00850">
    <property type="entry name" value="LytTR"/>
    <property type="match status" value="1"/>
</dbReference>
<dbReference type="Gene3D" id="2.40.50.1020">
    <property type="entry name" value="LytTr DNA-binding domain"/>
    <property type="match status" value="1"/>
</dbReference>
<dbReference type="PROSITE" id="PS50110">
    <property type="entry name" value="RESPONSE_REGULATORY"/>
    <property type="match status" value="1"/>
</dbReference>
<accession>A0A917HXG4</accession>
<keyword evidence="5" id="KW-1185">Reference proteome</keyword>
<dbReference type="InterPro" id="IPR007492">
    <property type="entry name" value="LytTR_DNA-bd_dom"/>
</dbReference>
<keyword evidence="4" id="KW-0238">DNA-binding</keyword>
<evidence type="ECO:0000313" key="4">
    <source>
        <dbReference type="EMBL" id="GGG95898.1"/>
    </source>
</evidence>
<dbReference type="AlphaFoldDB" id="A0A917HXG4"/>
<evidence type="ECO:0000256" key="1">
    <source>
        <dbReference type="PROSITE-ProRule" id="PRU00169"/>
    </source>
</evidence>
<dbReference type="InterPro" id="IPR046947">
    <property type="entry name" value="LytR-like"/>
</dbReference>
<name>A0A917HXG4_9SPHI</name>
<proteinExistence type="predicted"/>
<reference evidence="4" key="2">
    <citation type="submission" date="2020-09" db="EMBL/GenBank/DDBJ databases">
        <authorList>
            <person name="Sun Q."/>
            <person name="Zhou Y."/>
        </authorList>
    </citation>
    <scope>NUCLEOTIDE SEQUENCE</scope>
    <source>
        <strain evidence="4">CGMCC 1.12195</strain>
    </source>
</reference>
<dbReference type="Pfam" id="PF00072">
    <property type="entry name" value="Response_reg"/>
    <property type="match status" value="1"/>
</dbReference>
<feature type="domain" description="Response regulatory" evidence="2">
    <location>
        <begin position="3"/>
        <end position="115"/>
    </location>
</feature>